<dbReference type="InterPro" id="IPR017907">
    <property type="entry name" value="Znf_RING_CS"/>
</dbReference>
<dbReference type="AlphaFoldDB" id="A0A8J4FBS1"/>
<dbReference type="OrthoDB" id="534630at2759"/>
<evidence type="ECO:0000256" key="4">
    <source>
        <dbReference type="PROSITE-ProRule" id="PRU00175"/>
    </source>
</evidence>
<dbReference type="SUPFAM" id="SSF57850">
    <property type="entry name" value="RING/U-box"/>
    <property type="match status" value="1"/>
</dbReference>
<feature type="region of interest" description="Disordered" evidence="5">
    <location>
        <begin position="84"/>
        <end position="110"/>
    </location>
</feature>
<accession>A0A8J4FBS1</accession>
<evidence type="ECO:0000256" key="2">
    <source>
        <dbReference type="ARBA" id="ARBA00022771"/>
    </source>
</evidence>
<dbReference type="Gene3D" id="3.30.40.10">
    <property type="entry name" value="Zinc/RING finger domain, C3HC4 (zinc finger)"/>
    <property type="match status" value="1"/>
</dbReference>
<name>A0A8J4FBS1_9CHLO</name>
<evidence type="ECO:0000256" key="5">
    <source>
        <dbReference type="SAM" id="MobiDB-lite"/>
    </source>
</evidence>
<feature type="non-terminal residue" evidence="7">
    <location>
        <position position="1"/>
    </location>
</feature>
<feature type="compositionally biased region" description="Basic and acidic residues" evidence="5">
    <location>
        <begin position="100"/>
        <end position="110"/>
    </location>
</feature>
<sequence length="274" mass="28605">SEHHYPQQQQQQQQSRDGCYCGPESLLTRTSQDANLQTRSRRGSRRGSRDQSLLLPPLRMTVLSSSPSGTVSVATMVDRWCCSQEPERNRPPCSSTRPSPDARDCADSRRNTENASAAGVSAAGVSAAGVSAAGVSAAGVSAAGVAAPDPDNELIAALVTAESPITADGCGGRGGGGDGGVAATATRDCCAVRNLSPFVRRSAGYVESLFSRAPLLPLAQCAVCLEECYSLVAEPCHHRLCGHCARDVTLRASDMPLPCPVCRLVVCQFTSPVC</sequence>
<dbReference type="EMBL" id="BNCP01000001">
    <property type="protein sequence ID" value="GIL69656.1"/>
    <property type="molecule type" value="Genomic_DNA"/>
</dbReference>
<keyword evidence="1" id="KW-0479">Metal-binding</keyword>
<dbReference type="GO" id="GO:0008270">
    <property type="term" value="F:zinc ion binding"/>
    <property type="evidence" value="ECO:0007669"/>
    <property type="project" value="UniProtKB-KW"/>
</dbReference>
<gene>
    <name evidence="7" type="ORF">Vretifemale_570</name>
</gene>
<keyword evidence="8" id="KW-1185">Reference proteome</keyword>
<feature type="region of interest" description="Disordered" evidence="5">
    <location>
        <begin position="1"/>
        <end position="54"/>
    </location>
</feature>
<feature type="domain" description="RING-type" evidence="6">
    <location>
        <begin position="221"/>
        <end position="263"/>
    </location>
</feature>
<evidence type="ECO:0000259" key="6">
    <source>
        <dbReference type="PROSITE" id="PS50089"/>
    </source>
</evidence>
<dbReference type="InterPro" id="IPR013083">
    <property type="entry name" value="Znf_RING/FYVE/PHD"/>
</dbReference>
<dbReference type="PROSITE" id="PS50089">
    <property type="entry name" value="ZF_RING_2"/>
    <property type="match status" value="1"/>
</dbReference>
<keyword evidence="3" id="KW-0862">Zinc</keyword>
<evidence type="ECO:0000256" key="1">
    <source>
        <dbReference type="ARBA" id="ARBA00022723"/>
    </source>
</evidence>
<dbReference type="InterPro" id="IPR001841">
    <property type="entry name" value="Znf_RING"/>
</dbReference>
<keyword evidence="2 4" id="KW-0863">Zinc-finger</keyword>
<dbReference type="PROSITE" id="PS00518">
    <property type="entry name" value="ZF_RING_1"/>
    <property type="match status" value="1"/>
</dbReference>
<organism evidence="7 8">
    <name type="scientific">Volvox reticuliferus</name>
    <dbReference type="NCBI Taxonomy" id="1737510"/>
    <lineage>
        <taxon>Eukaryota</taxon>
        <taxon>Viridiplantae</taxon>
        <taxon>Chlorophyta</taxon>
        <taxon>core chlorophytes</taxon>
        <taxon>Chlorophyceae</taxon>
        <taxon>CS clade</taxon>
        <taxon>Chlamydomonadales</taxon>
        <taxon>Volvocaceae</taxon>
        <taxon>Volvox</taxon>
    </lineage>
</organism>
<dbReference type="SMART" id="SM00184">
    <property type="entry name" value="RING"/>
    <property type="match status" value="1"/>
</dbReference>
<protein>
    <recommendedName>
        <fullName evidence="6">RING-type domain-containing protein</fullName>
    </recommendedName>
</protein>
<evidence type="ECO:0000256" key="3">
    <source>
        <dbReference type="ARBA" id="ARBA00022833"/>
    </source>
</evidence>
<comment type="caution">
    <text evidence="7">The sequence shown here is derived from an EMBL/GenBank/DDBJ whole genome shotgun (WGS) entry which is preliminary data.</text>
</comment>
<evidence type="ECO:0000313" key="8">
    <source>
        <dbReference type="Proteomes" id="UP000747110"/>
    </source>
</evidence>
<evidence type="ECO:0000313" key="7">
    <source>
        <dbReference type="EMBL" id="GIL69656.1"/>
    </source>
</evidence>
<dbReference type="Proteomes" id="UP000747110">
    <property type="component" value="Unassembled WGS sequence"/>
</dbReference>
<proteinExistence type="predicted"/>
<feature type="compositionally biased region" description="Polar residues" evidence="5">
    <location>
        <begin position="27"/>
        <end position="38"/>
    </location>
</feature>
<reference evidence="7" key="1">
    <citation type="journal article" date="2021" name="Proc. Natl. Acad. Sci. U.S.A.">
        <title>Three genomes in the algal genus Volvox reveal the fate of a haploid sex-determining region after a transition to homothallism.</title>
        <authorList>
            <person name="Yamamoto K."/>
            <person name="Hamaji T."/>
            <person name="Kawai-Toyooka H."/>
            <person name="Matsuzaki R."/>
            <person name="Takahashi F."/>
            <person name="Nishimura Y."/>
            <person name="Kawachi M."/>
            <person name="Noguchi H."/>
            <person name="Minakuchi Y."/>
            <person name="Umen J.G."/>
            <person name="Toyoda A."/>
            <person name="Nozaki H."/>
        </authorList>
    </citation>
    <scope>NUCLEOTIDE SEQUENCE</scope>
    <source>
        <strain evidence="7">NIES-3786</strain>
    </source>
</reference>